<protein>
    <submittedName>
        <fullName evidence="1">Uncharacterized protein</fullName>
    </submittedName>
</protein>
<dbReference type="AlphaFoldDB" id="A0A1X7E8H7"/>
<evidence type="ECO:0000313" key="1">
    <source>
        <dbReference type="EMBL" id="SMF29112.1"/>
    </source>
</evidence>
<dbReference type="OrthoDB" id="7355307at2"/>
<gene>
    <name evidence="1" type="ORF">SAMN02982917_1336</name>
</gene>
<dbReference type="RefSeq" id="WP_085083528.1">
    <property type="nucleotide sequence ID" value="NZ_FXAK01000002.1"/>
</dbReference>
<reference evidence="1 2" key="1">
    <citation type="submission" date="2017-04" db="EMBL/GenBank/DDBJ databases">
        <authorList>
            <person name="Afonso C.L."/>
            <person name="Miller P.J."/>
            <person name="Scott M.A."/>
            <person name="Spackman E."/>
            <person name="Goraichik I."/>
            <person name="Dimitrov K.M."/>
            <person name="Suarez D.L."/>
            <person name="Swayne D.E."/>
        </authorList>
    </citation>
    <scope>NUCLEOTIDE SEQUENCE [LARGE SCALE GENOMIC DNA]</scope>
    <source>
        <strain evidence="1 2">A2P</strain>
    </source>
</reference>
<dbReference type="Proteomes" id="UP000192936">
    <property type="component" value="Unassembled WGS sequence"/>
</dbReference>
<accession>A0A1X7E8H7</accession>
<evidence type="ECO:0000313" key="2">
    <source>
        <dbReference type="Proteomes" id="UP000192936"/>
    </source>
</evidence>
<name>A0A1X7E8H7_9PROT</name>
<dbReference type="EMBL" id="FXAK01000002">
    <property type="protein sequence ID" value="SMF29112.1"/>
    <property type="molecule type" value="Genomic_DNA"/>
</dbReference>
<sequence>MIVETRELFFTNSALKKALAWYQKAPNQTDLPLGVVTTVTPTSEGGLSVQIQQSGASRTREVLFTPSKTLALLLLFCRRQKVPIPRDAGKELEAADDGLILIVRAETPTVAPPP</sequence>
<proteinExistence type="predicted"/>
<organism evidence="1 2">
    <name type="scientific">Azospirillum oryzae</name>
    <dbReference type="NCBI Taxonomy" id="286727"/>
    <lineage>
        <taxon>Bacteria</taxon>
        <taxon>Pseudomonadati</taxon>
        <taxon>Pseudomonadota</taxon>
        <taxon>Alphaproteobacteria</taxon>
        <taxon>Rhodospirillales</taxon>
        <taxon>Azospirillaceae</taxon>
        <taxon>Azospirillum</taxon>
    </lineage>
</organism>